<feature type="compositionally biased region" description="Low complexity" evidence="6">
    <location>
        <begin position="271"/>
        <end position="311"/>
    </location>
</feature>
<feature type="compositionally biased region" description="Low complexity" evidence="6">
    <location>
        <begin position="82"/>
        <end position="97"/>
    </location>
</feature>
<organism evidence="8">
    <name type="scientific">Dermatophagoides farinae</name>
    <name type="common">American house dust mite</name>
    <dbReference type="NCBI Taxonomy" id="6954"/>
    <lineage>
        <taxon>Eukaryota</taxon>
        <taxon>Metazoa</taxon>
        <taxon>Ecdysozoa</taxon>
        <taxon>Arthropoda</taxon>
        <taxon>Chelicerata</taxon>
        <taxon>Arachnida</taxon>
        <taxon>Acari</taxon>
        <taxon>Acariformes</taxon>
        <taxon>Sarcoptiformes</taxon>
        <taxon>Astigmata</taxon>
        <taxon>Psoroptidia</taxon>
        <taxon>Analgoidea</taxon>
        <taxon>Pyroglyphidae</taxon>
        <taxon>Dermatophagoidinae</taxon>
        <taxon>Dermatophagoides</taxon>
    </lineage>
</organism>
<protein>
    <recommendedName>
        <fullName evidence="7">BHLH domain-containing protein</fullName>
    </recommendedName>
</protein>
<feature type="compositionally biased region" description="Polar residues" evidence="6">
    <location>
        <begin position="66"/>
        <end position="81"/>
    </location>
</feature>
<dbReference type="GO" id="GO:0046983">
    <property type="term" value="F:protein dimerization activity"/>
    <property type="evidence" value="ECO:0007669"/>
    <property type="project" value="InterPro"/>
</dbReference>
<feature type="region of interest" description="Disordered" evidence="6">
    <location>
        <begin position="267"/>
        <end position="319"/>
    </location>
</feature>
<dbReference type="GO" id="GO:0000981">
    <property type="term" value="F:DNA-binding transcription factor activity, RNA polymerase II-specific"/>
    <property type="evidence" value="ECO:0007669"/>
    <property type="project" value="TreeGrafter"/>
</dbReference>
<evidence type="ECO:0000256" key="1">
    <source>
        <dbReference type="ARBA" id="ARBA00004123"/>
    </source>
</evidence>
<dbReference type="SUPFAM" id="SSF47459">
    <property type="entry name" value="HLH, helix-loop-helix DNA-binding domain"/>
    <property type="match status" value="1"/>
</dbReference>
<dbReference type="AlphaFoldDB" id="A0A9D4SFW0"/>
<feature type="compositionally biased region" description="Low complexity" evidence="6">
    <location>
        <begin position="475"/>
        <end position="489"/>
    </location>
</feature>
<evidence type="ECO:0000256" key="5">
    <source>
        <dbReference type="ARBA" id="ARBA00023242"/>
    </source>
</evidence>
<evidence type="ECO:0000256" key="4">
    <source>
        <dbReference type="ARBA" id="ARBA00023163"/>
    </source>
</evidence>
<keyword evidence="4" id="KW-0804">Transcription</keyword>
<dbReference type="SMART" id="SM00353">
    <property type="entry name" value="HLH"/>
    <property type="match status" value="1"/>
</dbReference>
<dbReference type="GO" id="GO:0000978">
    <property type="term" value="F:RNA polymerase II cis-regulatory region sequence-specific DNA binding"/>
    <property type="evidence" value="ECO:0007669"/>
    <property type="project" value="TreeGrafter"/>
</dbReference>
<keyword evidence="2" id="KW-0805">Transcription regulation</keyword>
<reference evidence="8" key="2">
    <citation type="journal article" date="2021" name="World Allergy Organ. J.">
        <title>Chromosome-level assembly of Dermatophagoides farinae genome and transcriptome reveals two novel allergens Der f 37 and Der f 39.</title>
        <authorList>
            <person name="Chen J."/>
            <person name="Cai Z."/>
            <person name="Fan D."/>
            <person name="Hu J."/>
            <person name="Hou Y."/>
            <person name="He Y."/>
            <person name="Zhang Z."/>
            <person name="Zhao Z."/>
            <person name="Gao P."/>
            <person name="Hu W."/>
            <person name="Sun J."/>
            <person name="Li J."/>
            <person name="Ji K."/>
        </authorList>
    </citation>
    <scope>NUCLEOTIDE SEQUENCE</scope>
    <source>
        <strain evidence="8">JKM2019</strain>
    </source>
</reference>
<feature type="region of interest" description="Disordered" evidence="6">
    <location>
        <begin position="1"/>
        <end position="31"/>
    </location>
</feature>
<dbReference type="CDD" id="cd18943">
    <property type="entry name" value="bHLH_E-protein_E47-like"/>
    <property type="match status" value="1"/>
</dbReference>
<evidence type="ECO:0000259" key="7">
    <source>
        <dbReference type="PROSITE" id="PS50888"/>
    </source>
</evidence>
<feature type="compositionally biased region" description="Polar residues" evidence="6">
    <location>
        <begin position="637"/>
        <end position="665"/>
    </location>
</feature>
<dbReference type="InterPro" id="IPR051098">
    <property type="entry name" value="NeuroDiff_E-box_TFs"/>
</dbReference>
<dbReference type="Pfam" id="PF00010">
    <property type="entry name" value="HLH"/>
    <property type="match status" value="1"/>
</dbReference>
<feature type="region of interest" description="Disordered" evidence="6">
    <location>
        <begin position="606"/>
        <end position="668"/>
    </location>
</feature>
<dbReference type="InterPro" id="IPR011598">
    <property type="entry name" value="bHLH_dom"/>
</dbReference>
<feature type="domain" description="BHLH" evidence="7">
    <location>
        <begin position="521"/>
        <end position="574"/>
    </location>
</feature>
<evidence type="ECO:0000256" key="3">
    <source>
        <dbReference type="ARBA" id="ARBA00023125"/>
    </source>
</evidence>
<feature type="compositionally biased region" description="Basic and acidic residues" evidence="6">
    <location>
        <begin position="512"/>
        <end position="527"/>
    </location>
</feature>
<keyword evidence="5" id="KW-0539">Nucleus</keyword>
<keyword evidence="3" id="KW-0238">DNA-binding</keyword>
<feature type="region of interest" description="Disordered" evidence="6">
    <location>
        <begin position="462"/>
        <end position="527"/>
    </location>
</feature>
<evidence type="ECO:0000313" key="8">
    <source>
        <dbReference type="EMBL" id="KAH7640163.1"/>
    </source>
</evidence>
<comment type="subcellular location">
    <subcellularLocation>
        <location evidence="1">Nucleus</location>
    </subcellularLocation>
</comment>
<comment type="caution">
    <text evidence="8">The sequence shown here is derived from an EMBL/GenBank/DDBJ whole genome shotgun (WGS) entry which is preliminary data.</text>
</comment>
<evidence type="ECO:0000256" key="6">
    <source>
        <dbReference type="SAM" id="MobiDB-lite"/>
    </source>
</evidence>
<name>A0A9D4SFW0_DERFA</name>
<dbReference type="GO" id="GO:0005667">
    <property type="term" value="C:transcription regulator complex"/>
    <property type="evidence" value="ECO:0007669"/>
    <property type="project" value="TreeGrafter"/>
</dbReference>
<feature type="compositionally biased region" description="Polar residues" evidence="6">
    <location>
        <begin position="607"/>
        <end position="621"/>
    </location>
</feature>
<sequence length="686" mass="75034">MYTNMNKSQADMPSYTMPSYGSNGGQSQPQPTMANIVVDNVHLATMSHHHHHQDDINSAGIMGVVTTPTPSTYHQLNNPDHQQQQQSSQQPPSSQQSTHYPPPTNGTNSGAAAVANTATAPDSSQYYSPYCDSRGTLFGESSNNYYQLDASNDWNTAASQQYGSHIVGATTTPPPPQQQQYGINIHTHPQTMDQLVPQPPNTASLYDTVSSSPNNNNSLSSLPPMSTFATNRPNEMTTGDYPTTTTISSIQSPIQTIDIKPDITSLYPMTNNNEQQQQQQANQQWSQLTTSTQPPTRRSPTTVVTPLQQQQSFQSTDIKSSNTNEITHLHTMQTVNATNVIDDHHHQFDDPTNTTMHLMNDSNISGEHTRGVNVGERLDDAIDILRNHAEGQQLLGPNSFLSPPNNTELTTLEGHVQSPNGLISSMRTIVPQSTSATNSTLPQQQPVAVTSPLLHNAVAGTVSNAAPTSTSQNVKNKNSRSSSSSPAASKPKRSRGRKMLPFVSSADEDEPPEIKHERERERRQANNARERIRVRDINEAFKELGRMVVMHLKCDKAQTKLNILHQAVDVITNLEQQVRERNLNPKTACLKRREEEKSEETVHAKYMSNTQGQPPQMATTLSPPMMTGGGPGSNNPVTNVIQQQHITPQQSSNQSTVSAGPSNVSHSHHLMNAGASMSIVTSSNML</sequence>
<dbReference type="EMBL" id="SDOV01000006">
    <property type="protein sequence ID" value="KAH7640163.1"/>
    <property type="molecule type" value="Genomic_DNA"/>
</dbReference>
<dbReference type="PROSITE" id="PS50888">
    <property type="entry name" value="BHLH"/>
    <property type="match status" value="1"/>
</dbReference>
<dbReference type="PANTHER" id="PTHR11793">
    <property type="entry name" value="BASIC HELIX-LOOP-HELIX TRANSCRIPTION FACTOR"/>
    <property type="match status" value="1"/>
</dbReference>
<dbReference type="GO" id="GO:0005634">
    <property type="term" value="C:nucleus"/>
    <property type="evidence" value="ECO:0007669"/>
    <property type="project" value="UniProtKB-SubCell"/>
</dbReference>
<feature type="region of interest" description="Disordered" evidence="6">
    <location>
        <begin position="46"/>
        <end position="111"/>
    </location>
</feature>
<evidence type="ECO:0000256" key="2">
    <source>
        <dbReference type="ARBA" id="ARBA00023015"/>
    </source>
</evidence>
<accession>A0A9D4SFW0</accession>
<reference evidence="8" key="1">
    <citation type="submission" date="2020-06" db="EMBL/GenBank/DDBJ databases">
        <authorList>
            <person name="Ji K."/>
            <person name="Li J."/>
        </authorList>
    </citation>
    <scope>NUCLEOTIDE SEQUENCE</scope>
    <source>
        <strain evidence="8">JKM2019</strain>
        <tissue evidence="8">Whole body</tissue>
    </source>
</reference>
<gene>
    <name evidence="8" type="ORF">HUG17_10643</name>
</gene>
<proteinExistence type="predicted"/>
<dbReference type="FunFam" id="4.10.280.10:FF:000001">
    <property type="entry name" value="Putative transcription factor 12"/>
    <property type="match status" value="1"/>
</dbReference>
<dbReference type="Proteomes" id="UP000828236">
    <property type="component" value="Unassembled WGS sequence"/>
</dbReference>
<dbReference type="GO" id="GO:0000785">
    <property type="term" value="C:chromatin"/>
    <property type="evidence" value="ECO:0007669"/>
    <property type="project" value="TreeGrafter"/>
</dbReference>
<dbReference type="InterPro" id="IPR036638">
    <property type="entry name" value="HLH_DNA-bd_sf"/>
</dbReference>
<feature type="compositionally biased region" description="Polar residues" evidence="6">
    <location>
        <begin position="462"/>
        <end position="474"/>
    </location>
</feature>
<dbReference type="Gene3D" id="4.10.280.10">
    <property type="entry name" value="Helix-loop-helix DNA-binding domain"/>
    <property type="match status" value="1"/>
</dbReference>
<dbReference type="PANTHER" id="PTHR11793:SF13">
    <property type="entry name" value="PROTEIN DAUGHTERLESS"/>
    <property type="match status" value="1"/>
</dbReference>